<reference evidence="5 6" key="2">
    <citation type="submission" date="2018-05" db="EMBL/GenBank/DDBJ databases">
        <authorList>
            <person name="Lanie J.A."/>
            <person name="Ng W.-L."/>
            <person name="Kazmierczak K.M."/>
            <person name="Andrzejewski T.M."/>
            <person name="Davidsen T.M."/>
            <person name="Wayne K.J."/>
            <person name="Tettelin H."/>
            <person name="Glass J.I."/>
            <person name="Rusch D."/>
            <person name="Podicherti R."/>
            <person name="Tsui H.-C.T."/>
            <person name="Winkler M.E."/>
        </authorList>
    </citation>
    <scope>NUCLEOTIDE SEQUENCE [LARGE SCALE GENOMIC DNA]</scope>
    <source>
        <strain evidence="5 6">YBY</strain>
    </source>
</reference>
<dbReference type="PANTHER" id="PTHR30098">
    <property type="entry name" value="LEUCYL/PHENYLALANYL-TRNA--PROTEIN TRANSFERASE"/>
    <property type="match status" value="1"/>
</dbReference>
<dbReference type="PANTHER" id="PTHR30098:SF2">
    <property type="entry name" value="LEUCYL_PHENYLALANYL-TRNA--PROTEIN TRANSFERASE"/>
    <property type="match status" value="1"/>
</dbReference>
<keyword evidence="2 4" id="KW-0808">Transferase</keyword>
<dbReference type="GO" id="GO:0008914">
    <property type="term" value="F:leucyl-tRNA--protein transferase activity"/>
    <property type="evidence" value="ECO:0007669"/>
    <property type="project" value="UniProtKB-UniRule"/>
</dbReference>
<organism evidence="5 6">
    <name type="scientific">Alcaligenes faecalis</name>
    <dbReference type="NCBI Taxonomy" id="511"/>
    <lineage>
        <taxon>Bacteria</taxon>
        <taxon>Pseudomonadati</taxon>
        <taxon>Pseudomonadota</taxon>
        <taxon>Betaproteobacteria</taxon>
        <taxon>Burkholderiales</taxon>
        <taxon>Alcaligenaceae</taxon>
        <taxon>Alcaligenes</taxon>
    </lineage>
</organism>
<dbReference type="InterPro" id="IPR016181">
    <property type="entry name" value="Acyl_CoA_acyltransferase"/>
</dbReference>
<proteinExistence type="inferred from homology"/>
<comment type="catalytic activity">
    <reaction evidence="4">
        <text>N-terminal L-arginyl-[protein] + L-leucyl-tRNA(Leu) = N-terminal L-leucyl-L-arginyl-[protein] + tRNA(Leu) + H(+)</text>
        <dbReference type="Rhea" id="RHEA:50416"/>
        <dbReference type="Rhea" id="RHEA-COMP:9613"/>
        <dbReference type="Rhea" id="RHEA-COMP:9622"/>
        <dbReference type="Rhea" id="RHEA-COMP:12672"/>
        <dbReference type="Rhea" id="RHEA-COMP:12673"/>
        <dbReference type="ChEBI" id="CHEBI:15378"/>
        <dbReference type="ChEBI" id="CHEBI:64719"/>
        <dbReference type="ChEBI" id="CHEBI:78442"/>
        <dbReference type="ChEBI" id="CHEBI:78494"/>
        <dbReference type="ChEBI" id="CHEBI:133044"/>
        <dbReference type="EC" id="2.3.2.6"/>
    </reaction>
</comment>
<comment type="subcellular location">
    <subcellularLocation>
        <location evidence="4">Cytoplasm</location>
    </subcellularLocation>
</comment>
<sequence>MSLVWVAPDQALPSPENASPEGLVAAGLDLSVPRLLEAYSQGMFPWYSPGDPVLWWSPDPRMVLEVDNFKISRSLGKKLRQIARQQDQDEARLRVTCDLAFEQVIGQCAAQRSATGTWISPDIQQVYTDLHRTGYAHSIETWMDGKLVGGLYGVNLGRFFFGESMFALQTDASKIALAHLVDFLRFAGIPYIDCQQETSHLASLGATPIPREDFMDALAWAKDQPSPVWPRGALRLGPPPAC</sequence>
<evidence type="ECO:0000256" key="1">
    <source>
        <dbReference type="ARBA" id="ARBA00022490"/>
    </source>
</evidence>
<comment type="similarity">
    <text evidence="4">Belongs to the L/F-transferase family.</text>
</comment>
<dbReference type="GO" id="GO:0005737">
    <property type="term" value="C:cytoplasm"/>
    <property type="evidence" value="ECO:0007669"/>
    <property type="project" value="UniProtKB-SubCell"/>
</dbReference>
<comment type="catalytic activity">
    <reaction evidence="4">
        <text>L-phenylalanyl-tRNA(Phe) + an N-terminal L-alpha-aminoacyl-[protein] = an N-terminal L-phenylalanyl-L-alpha-aminoacyl-[protein] + tRNA(Phe)</text>
        <dbReference type="Rhea" id="RHEA:43632"/>
        <dbReference type="Rhea" id="RHEA-COMP:9668"/>
        <dbReference type="Rhea" id="RHEA-COMP:9699"/>
        <dbReference type="Rhea" id="RHEA-COMP:10636"/>
        <dbReference type="Rhea" id="RHEA-COMP:10637"/>
        <dbReference type="ChEBI" id="CHEBI:78442"/>
        <dbReference type="ChEBI" id="CHEBI:78531"/>
        <dbReference type="ChEBI" id="CHEBI:78597"/>
        <dbReference type="ChEBI" id="CHEBI:83561"/>
        <dbReference type="EC" id="2.3.2.6"/>
    </reaction>
</comment>
<dbReference type="GO" id="GO:0030163">
    <property type="term" value="P:protein catabolic process"/>
    <property type="evidence" value="ECO:0007669"/>
    <property type="project" value="UniProtKB-UniRule"/>
</dbReference>
<dbReference type="Pfam" id="PF03588">
    <property type="entry name" value="Leu_Phe_trans"/>
    <property type="match status" value="1"/>
</dbReference>
<accession>A0A2U2BMG4</accession>
<keyword evidence="1 4" id="KW-0963">Cytoplasm</keyword>
<name>A0A2U2BMG4_ALCFA</name>
<evidence type="ECO:0000256" key="2">
    <source>
        <dbReference type="ARBA" id="ARBA00022679"/>
    </source>
</evidence>
<dbReference type="InterPro" id="IPR004616">
    <property type="entry name" value="Leu/Phe-tRNA_Trfase"/>
</dbReference>
<comment type="function">
    <text evidence="4">Functions in the N-end rule pathway of protein degradation where it conjugates Leu, Phe and, less efficiently, Met from aminoacyl-tRNAs to the N-termini of proteins containing an N-terminal arginine or lysine.</text>
</comment>
<dbReference type="HAMAP" id="MF_00688">
    <property type="entry name" value="Leu_Phe_trans"/>
    <property type="match status" value="1"/>
</dbReference>
<gene>
    <name evidence="4" type="primary">aat</name>
    <name evidence="5" type="ORF">DF183_00170</name>
</gene>
<dbReference type="Proteomes" id="UP000245216">
    <property type="component" value="Unassembled WGS sequence"/>
</dbReference>
<reference evidence="5 6" key="1">
    <citation type="submission" date="2018-05" db="EMBL/GenBank/DDBJ databases">
        <title>Genome Sequence of an Efficient Indole-Degrading Bacterium, Alcaligenes sp.YBY.</title>
        <authorList>
            <person name="Yang B."/>
        </authorList>
    </citation>
    <scope>NUCLEOTIDE SEQUENCE [LARGE SCALE GENOMIC DNA]</scope>
    <source>
        <strain evidence="5 6">YBY</strain>
    </source>
</reference>
<keyword evidence="3 4" id="KW-0012">Acyltransferase</keyword>
<dbReference type="NCBIfam" id="TIGR00667">
    <property type="entry name" value="aat"/>
    <property type="match status" value="1"/>
</dbReference>
<evidence type="ECO:0000313" key="5">
    <source>
        <dbReference type="EMBL" id="PWE15192.1"/>
    </source>
</evidence>
<dbReference type="InterPro" id="IPR042221">
    <property type="entry name" value="Leu/Phe-tRNA_Trfase_N"/>
</dbReference>
<dbReference type="EC" id="2.3.2.6" evidence="4"/>
<dbReference type="RefSeq" id="WP_109088135.1">
    <property type="nucleotide sequence ID" value="NZ_JBGNWU010000010.1"/>
</dbReference>
<dbReference type="AlphaFoldDB" id="A0A2U2BMG4"/>
<evidence type="ECO:0000313" key="6">
    <source>
        <dbReference type="Proteomes" id="UP000245216"/>
    </source>
</evidence>
<dbReference type="SUPFAM" id="SSF55729">
    <property type="entry name" value="Acyl-CoA N-acyltransferases (Nat)"/>
    <property type="match status" value="1"/>
</dbReference>
<evidence type="ECO:0000256" key="3">
    <source>
        <dbReference type="ARBA" id="ARBA00023315"/>
    </source>
</evidence>
<comment type="catalytic activity">
    <reaction evidence="4">
        <text>N-terminal L-lysyl-[protein] + L-leucyl-tRNA(Leu) = N-terminal L-leucyl-L-lysyl-[protein] + tRNA(Leu) + H(+)</text>
        <dbReference type="Rhea" id="RHEA:12340"/>
        <dbReference type="Rhea" id="RHEA-COMP:9613"/>
        <dbReference type="Rhea" id="RHEA-COMP:9622"/>
        <dbReference type="Rhea" id="RHEA-COMP:12670"/>
        <dbReference type="Rhea" id="RHEA-COMP:12671"/>
        <dbReference type="ChEBI" id="CHEBI:15378"/>
        <dbReference type="ChEBI" id="CHEBI:65249"/>
        <dbReference type="ChEBI" id="CHEBI:78442"/>
        <dbReference type="ChEBI" id="CHEBI:78494"/>
        <dbReference type="ChEBI" id="CHEBI:133043"/>
        <dbReference type="EC" id="2.3.2.6"/>
    </reaction>
</comment>
<dbReference type="EMBL" id="QEXO01000001">
    <property type="protein sequence ID" value="PWE15192.1"/>
    <property type="molecule type" value="Genomic_DNA"/>
</dbReference>
<dbReference type="Gene3D" id="3.40.630.70">
    <property type="entry name" value="Leucyl/phenylalanyl-tRNA-protein transferase, C-terminal domain"/>
    <property type="match status" value="1"/>
</dbReference>
<protein>
    <recommendedName>
        <fullName evidence="4">Leucyl/phenylalanyl-tRNA--protein transferase</fullName>
        <ecNumber evidence="4">2.3.2.6</ecNumber>
    </recommendedName>
    <alternativeName>
        <fullName evidence="4">L/F-transferase</fullName>
    </alternativeName>
    <alternativeName>
        <fullName evidence="4">Leucyltransferase</fullName>
    </alternativeName>
    <alternativeName>
        <fullName evidence="4">Phenyalanyltransferase</fullName>
    </alternativeName>
</protein>
<evidence type="ECO:0000256" key="4">
    <source>
        <dbReference type="HAMAP-Rule" id="MF_00688"/>
    </source>
</evidence>
<dbReference type="Gene3D" id="3.30.70.3550">
    <property type="entry name" value="Leucyl/phenylalanyl-tRNA-protein transferase, N-terminal domain"/>
    <property type="match status" value="1"/>
</dbReference>
<dbReference type="STRING" id="511.UZ73_04690"/>
<dbReference type="InterPro" id="IPR042203">
    <property type="entry name" value="Leu/Phe-tRNA_Trfase_C"/>
</dbReference>
<comment type="caution">
    <text evidence="5">The sequence shown here is derived from an EMBL/GenBank/DDBJ whole genome shotgun (WGS) entry which is preliminary data.</text>
</comment>